<keyword evidence="2" id="KW-0560">Oxidoreductase</keyword>
<dbReference type="PANTHER" id="PTHR43245">
    <property type="entry name" value="BIFUNCTIONAL POLYMYXIN RESISTANCE PROTEIN ARNA"/>
    <property type="match status" value="1"/>
</dbReference>
<proteinExistence type="inferred from homology"/>
<dbReference type="Gene3D" id="3.40.50.720">
    <property type="entry name" value="NAD(P)-binding Rossmann-like Domain"/>
    <property type="match status" value="1"/>
</dbReference>
<evidence type="ECO:0000256" key="2">
    <source>
        <dbReference type="ARBA" id="ARBA00023002"/>
    </source>
</evidence>
<organism evidence="4 5">
    <name type="scientific">Coniochaeta hoffmannii</name>
    <dbReference type="NCBI Taxonomy" id="91930"/>
    <lineage>
        <taxon>Eukaryota</taxon>
        <taxon>Fungi</taxon>
        <taxon>Dikarya</taxon>
        <taxon>Ascomycota</taxon>
        <taxon>Pezizomycotina</taxon>
        <taxon>Sordariomycetes</taxon>
        <taxon>Sordariomycetidae</taxon>
        <taxon>Coniochaetales</taxon>
        <taxon>Coniochaetaceae</taxon>
        <taxon>Coniochaeta</taxon>
    </lineage>
</organism>
<protein>
    <submittedName>
        <fullName evidence="4">Sterol-4-alpha-carboxylate 3-dehydrogenase</fullName>
    </submittedName>
</protein>
<sequence>MDSATHLVTGGCGLQGAHIVLKLREHYPNSHIAVMTRNPTVNTFPGVQYFAGDVSVPTDIDRIFSAVRPTVVFHCAAVMPIGRAAVPEAVVRRTNVDGTRLLLEASKRFGVRAFVFTSSAGVAQKYDGGFRDLINCDETAPTVEEEDGGMLYPRTKAAAERLVLAADDPASVRTVSLRPAVIYGEYDTDHIPNWIAAKRTLQIGSGTNLMSVTYAGNSADAHLQAAARLLGPDPAGVAGEAFFITNDTPVPFWDFGRAIQRAAGLTATPDQIKVVNPAVAYCIAWVLEWVAWFTGSKPMLARAMVKYLTMNRWYNISKAKERLGYRPNVDWEEGVRRGVKWYLEKQAKTAAK</sequence>
<name>A0AA38RI75_9PEZI</name>
<accession>A0AA38RI75</accession>
<dbReference type="EMBL" id="JANBVN010000213">
    <property type="protein sequence ID" value="KAJ9132573.1"/>
    <property type="molecule type" value="Genomic_DNA"/>
</dbReference>
<dbReference type="Pfam" id="PF01073">
    <property type="entry name" value="3Beta_HSD"/>
    <property type="match status" value="1"/>
</dbReference>
<feature type="domain" description="3-beta hydroxysteroid dehydrogenase/isomerase" evidence="3">
    <location>
        <begin position="7"/>
        <end position="266"/>
    </location>
</feature>
<evidence type="ECO:0000256" key="1">
    <source>
        <dbReference type="ARBA" id="ARBA00009219"/>
    </source>
</evidence>
<dbReference type="InterPro" id="IPR002225">
    <property type="entry name" value="3Beta_OHSteriod_DH/Estase"/>
</dbReference>
<dbReference type="InterPro" id="IPR036291">
    <property type="entry name" value="NAD(P)-bd_dom_sf"/>
</dbReference>
<dbReference type="Proteomes" id="UP001174691">
    <property type="component" value="Unassembled WGS sequence"/>
</dbReference>
<evidence type="ECO:0000259" key="3">
    <source>
        <dbReference type="Pfam" id="PF01073"/>
    </source>
</evidence>
<dbReference type="GO" id="GO:0006694">
    <property type="term" value="P:steroid biosynthetic process"/>
    <property type="evidence" value="ECO:0007669"/>
    <property type="project" value="InterPro"/>
</dbReference>
<reference evidence="4" key="1">
    <citation type="submission" date="2022-07" db="EMBL/GenBank/DDBJ databases">
        <title>Fungi with potential for degradation of polypropylene.</title>
        <authorList>
            <person name="Gostincar C."/>
        </authorList>
    </citation>
    <scope>NUCLEOTIDE SEQUENCE</scope>
    <source>
        <strain evidence="4">EXF-13287</strain>
    </source>
</reference>
<dbReference type="SUPFAM" id="SSF51735">
    <property type="entry name" value="NAD(P)-binding Rossmann-fold domains"/>
    <property type="match status" value="1"/>
</dbReference>
<dbReference type="PANTHER" id="PTHR43245:SF51">
    <property type="entry name" value="SHORT CHAIN DEHYDROGENASE_REDUCTASE FAMILY 42E, MEMBER 2"/>
    <property type="match status" value="1"/>
</dbReference>
<dbReference type="GO" id="GO:0016616">
    <property type="term" value="F:oxidoreductase activity, acting on the CH-OH group of donors, NAD or NADP as acceptor"/>
    <property type="evidence" value="ECO:0007669"/>
    <property type="project" value="InterPro"/>
</dbReference>
<dbReference type="InterPro" id="IPR050177">
    <property type="entry name" value="Lipid_A_modif_metabolic_enz"/>
</dbReference>
<keyword evidence="5" id="KW-1185">Reference proteome</keyword>
<gene>
    <name evidence="4" type="ORF">NKR19_g9239</name>
</gene>
<comment type="similarity">
    <text evidence="1">Belongs to the 3-beta-HSD family.</text>
</comment>
<dbReference type="AlphaFoldDB" id="A0AA38RI75"/>
<evidence type="ECO:0000313" key="5">
    <source>
        <dbReference type="Proteomes" id="UP001174691"/>
    </source>
</evidence>
<comment type="caution">
    <text evidence="4">The sequence shown here is derived from an EMBL/GenBank/DDBJ whole genome shotgun (WGS) entry which is preliminary data.</text>
</comment>
<evidence type="ECO:0000313" key="4">
    <source>
        <dbReference type="EMBL" id="KAJ9132573.1"/>
    </source>
</evidence>